<dbReference type="GO" id="GO:0018114">
    <property type="term" value="F:threonine racemase activity"/>
    <property type="evidence" value="ECO:0007669"/>
    <property type="project" value="TreeGrafter"/>
</dbReference>
<dbReference type="Pfam" id="PF12680">
    <property type="entry name" value="SnoaL_2"/>
    <property type="match status" value="1"/>
</dbReference>
<dbReference type="EMBL" id="CAJMWQ010000415">
    <property type="protein sequence ID" value="CAE6357483.1"/>
    <property type="molecule type" value="Genomic_DNA"/>
</dbReference>
<dbReference type="CDD" id="cd01562">
    <property type="entry name" value="Thr-dehyd"/>
    <property type="match status" value="1"/>
</dbReference>
<comment type="caution">
    <text evidence="7">The sequence shown here is derived from an EMBL/GenBank/DDBJ whole genome shotgun (WGS) entry which is preliminary data.</text>
</comment>
<dbReference type="OrthoDB" id="8904098at2759"/>
<keyword evidence="4" id="KW-0456">Lyase</keyword>
<dbReference type="PANTHER" id="PTHR43050">
    <property type="entry name" value="SERINE / THREONINE RACEMASE FAMILY MEMBER"/>
    <property type="match status" value="1"/>
</dbReference>
<dbReference type="InterPro" id="IPR032710">
    <property type="entry name" value="NTF2-like_dom_sf"/>
</dbReference>
<evidence type="ECO:0000259" key="6">
    <source>
        <dbReference type="Pfam" id="PF12680"/>
    </source>
</evidence>
<evidence type="ECO:0000259" key="5">
    <source>
        <dbReference type="Pfam" id="PF00291"/>
    </source>
</evidence>
<dbReference type="Gene3D" id="3.10.450.50">
    <property type="match status" value="1"/>
</dbReference>
<evidence type="ECO:0000256" key="1">
    <source>
        <dbReference type="ARBA" id="ARBA00001933"/>
    </source>
</evidence>
<dbReference type="InterPro" id="IPR001926">
    <property type="entry name" value="TrpB-like_PALP"/>
</dbReference>
<dbReference type="GO" id="GO:0030378">
    <property type="term" value="F:serine racemase activity"/>
    <property type="evidence" value="ECO:0007669"/>
    <property type="project" value="TreeGrafter"/>
</dbReference>
<evidence type="ECO:0000313" key="7">
    <source>
        <dbReference type="EMBL" id="CAE6357483.1"/>
    </source>
</evidence>
<proteinExistence type="inferred from homology"/>
<feature type="domain" description="SnoaL-like" evidence="6">
    <location>
        <begin position="304"/>
        <end position="406"/>
    </location>
</feature>
<keyword evidence="3" id="KW-0663">Pyridoxal phosphate</keyword>
<protein>
    <recommendedName>
        <fullName evidence="9">Threonine dehydratase</fullName>
    </recommendedName>
</protein>
<evidence type="ECO:0000256" key="3">
    <source>
        <dbReference type="ARBA" id="ARBA00022898"/>
    </source>
</evidence>
<reference evidence="7" key="1">
    <citation type="submission" date="2021-01" db="EMBL/GenBank/DDBJ databases">
        <authorList>
            <person name="Kaushik A."/>
        </authorList>
    </citation>
    <scope>NUCLEOTIDE SEQUENCE</scope>
    <source>
        <strain evidence="7">AG1-1B</strain>
    </source>
</reference>
<name>A0A8H2WB30_9AGAM</name>
<gene>
    <name evidence="7" type="ORF">RDB_LOCUS9840</name>
</gene>
<dbReference type="Proteomes" id="UP000663826">
    <property type="component" value="Unassembled WGS sequence"/>
</dbReference>
<dbReference type="GO" id="GO:0005524">
    <property type="term" value="F:ATP binding"/>
    <property type="evidence" value="ECO:0007669"/>
    <property type="project" value="TreeGrafter"/>
</dbReference>
<dbReference type="GO" id="GO:0030170">
    <property type="term" value="F:pyridoxal phosphate binding"/>
    <property type="evidence" value="ECO:0007669"/>
    <property type="project" value="TreeGrafter"/>
</dbReference>
<dbReference type="Pfam" id="PF00291">
    <property type="entry name" value="PALP"/>
    <property type="match status" value="1"/>
</dbReference>
<comment type="cofactor">
    <cofactor evidence="1">
        <name>pyridoxal 5'-phosphate</name>
        <dbReference type="ChEBI" id="CHEBI:597326"/>
    </cofactor>
</comment>
<organism evidence="7 8">
    <name type="scientific">Rhizoctonia solani</name>
    <dbReference type="NCBI Taxonomy" id="456999"/>
    <lineage>
        <taxon>Eukaryota</taxon>
        <taxon>Fungi</taxon>
        <taxon>Dikarya</taxon>
        <taxon>Basidiomycota</taxon>
        <taxon>Agaricomycotina</taxon>
        <taxon>Agaricomycetes</taxon>
        <taxon>Cantharellales</taxon>
        <taxon>Ceratobasidiaceae</taxon>
        <taxon>Rhizoctonia</taxon>
    </lineage>
</organism>
<dbReference type="GO" id="GO:0008721">
    <property type="term" value="F:D-serine ammonia-lyase activity"/>
    <property type="evidence" value="ECO:0007669"/>
    <property type="project" value="TreeGrafter"/>
</dbReference>
<dbReference type="InterPro" id="IPR037401">
    <property type="entry name" value="SnoaL-like"/>
</dbReference>
<dbReference type="SUPFAM" id="SSF54427">
    <property type="entry name" value="NTF2-like"/>
    <property type="match status" value="1"/>
</dbReference>
<dbReference type="InterPro" id="IPR036052">
    <property type="entry name" value="TrpB-like_PALP_sf"/>
</dbReference>
<feature type="domain" description="Tryptophan synthase beta chain-like PALP" evidence="5">
    <location>
        <begin position="19"/>
        <end position="286"/>
    </location>
</feature>
<evidence type="ECO:0008006" key="9">
    <source>
        <dbReference type="Google" id="ProtNLM"/>
    </source>
</evidence>
<evidence type="ECO:0000256" key="4">
    <source>
        <dbReference type="ARBA" id="ARBA00023239"/>
    </source>
</evidence>
<comment type="similarity">
    <text evidence="2">Belongs to the serine/threonine dehydratase family.</text>
</comment>
<dbReference type="GO" id="GO:0000287">
    <property type="term" value="F:magnesium ion binding"/>
    <property type="evidence" value="ECO:0007669"/>
    <property type="project" value="TreeGrafter"/>
</dbReference>
<dbReference type="FunFam" id="3.40.50.1100:FF:000005">
    <property type="entry name" value="Threonine dehydratase catabolic"/>
    <property type="match status" value="1"/>
</dbReference>
<dbReference type="PANTHER" id="PTHR43050:SF1">
    <property type="entry name" value="SERINE RACEMASE"/>
    <property type="match status" value="1"/>
</dbReference>
<dbReference type="Gene3D" id="3.40.50.1100">
    <property type="match status" value="2"/>
</dbReference>
<sequence>MTSKTADQLATDAQYSGFPVQLVFKCENLQKIGAFKFRGATNAILQILESHPGLDPSSLTVVTHSSGNHAQALAYAARSVGARACIVMPSNATPAKVAAVSGYGALVTLCEPVLTAREETMYRVIEEEKVSHPEQLVEIVPPYDDPRIISGQGTLAVEFLEQAEQIGRPLDVIITPVGGGGMLSGCSLAATGLKPGIKVVGAEPAGSGDAYESFRTKTWVPSVNPQTFCDGLLTSTGKLTFPIILDHVDAICTATEEQIARAMKFVWERMKLVIEPSSAVPLAVVLYSSEFHEAMDQSPVAVATKWFEAYSAGNFEGMKSLAADGYTFEDPAFGKLEGDRALGMYKMFTSTRDKTEAVWNVHEVKASESDPQRAVVRFEAIYKFNGRPVTNQITSDILVVDGKVKEQIDSFDVPKWAAQSLGLFGWLFGSFSFLQNTVQKKANGSLDGFMTKHPL</sequence>
<dbReference type="AlphaFoldDB" id="A0A8H2WB30"/>
<evidence type="ECO:0000256" key="2">
    <source>
        <dbReference type="ARBA" id="ARBA00010869"/>
    </source>
</evidence>
<dbReference type="GO" id="GO:0003941">
    <property type="term" value="F:L-serine ammonia-lyase activity"/>
    <property type="evidence" value="ECO:0007669"/>
    <property type="project" value="TreeGrafter"/>
</dbReference>
<dbReference type="GO" id="GO:0070179">
    <property type="term" value="P:D-serine biosynthetic process"/>
    <property type="evidence" value="ECO:0007669"/>
    <property type="project" value="TreeGrafter"/>
</dbReference>
<evidence type="ECO:0000313" key="8">
    <source>
        <dbReference type="Proteomes" id="UP000663826"/>
    </source>
</evidence>
<dbReference type="SUPFAM" id="SSF53686">
    <property type="entry name" value="Tryptophan synthase beta subunit-like PLP-dependent enzymes"/>
    <property type="match status" value="1"/>
</dbReference>
<accession>A0A8H2WB30</accession>